<dbReference type="SUPFAM" id="SSF54768">
    <property type="entry name" value="dsRNA-binding domain-like"/>
    <property type="match status" value="1"/>
</dbReference>
<dbReference type="InterPro" id="IPR014720">
    <property type="entry name" value="dsRBD_dom"/>
</dbReference>
<dbReference type="EMBL" id="BDCX01000006">
    <property type="protein sequence ID" value="GAT67322.1"/>
    <property type="molecule type" value="Genomic_DNA"/>
</dbReference>
<dbReference type="GO" id="GO:0003723">
    <property type="term" value="F:RNA binding"/>
    <property type="evidence" value="ECO:0007669"/>
    <property type="project" value="UniProtKB-UniRule"/>
</dbReference>
<dbReference type="AlphaFoldDB" id="A0A171CWD7"/>
<gene>
    <name evidence="3" type="ORF">PS9374_02975</name>
</gene>
<dbReference type="Gene3D" id="3.30.160.20">
    <property type="match status" value="1"/>
</dbReference>
<organism evidence="3 4">
    <name type="scientific">Planomonospora sphaerica</name>
    <dbReference type="NCBI Taxonomy" id="161355"/>
    <lineage>
        <taxon>Bacteria</taxon>
        <taxon>Bacillati</taxon>
        <taxon>Actinomycetota</taxon>
        <taxon>Actinomycetes</taxon>
        <taxon>Streptosporangiales</taxon>
        <taxon>Streptosporangiaceae</taxon>
        <taxon>Planomonospora</taxon>
    </lineage>
</organism>
<evidence type="ECO:0000259" key="2">
    <source>
        <dbReference type="PROSITE" id="PS50137"/>
    </source>
</evidence>
<evidence type="ECO:0000256" key="1">
    <source>
        <dbReference type="PROSITE-ProRule" id="PRU00266"/>
    </source>
</evidence>
<feature type="domain" description="DRBM" evidence="2">
    <location>
        <begin position="17"/>
        <end position="81"/>
    </location>
</feature>
<accession>A0A171CWD7</accession>
<dbReference type="Pfam" id="PF00035">
    <property type="entry name" value="dsrm"/>
    <property type="match status" value="1"/>
</dbReference>
<reference evidence="3 4" key="1">
    <citation type="journal article" date="2016" name="Genome Announc.">
        <title>Draft Genome Sequence of Planomonospora sphaerica JCM9374, a Rare Actinomycete.</title>
        <authorList>
            <person name="Dohra H."/>
            <person name="Suzuki T."/>
            <person name="Inoue Y."/>
            <person name="Kodani S."/>
        </authorList>
    </citation>
    <scope>NUCLEOTIDE SEQUENCE [LARGE SCALE GENOMIC DNA]</scope>
    <source>
        <strain evidence="3 4">JCM 9374</strain>
    </source>
</reference>
<keyword evidence="1" id="KW-0694">RNA-binding</keyword>
<dbReference type="PROSITE" id="PS50137">
    <property type="entry name" value="DS_RBD"/>
    <property type="match status" value="1"/>
</dbReference>
<dbReference type="STRING" id="161355.PS9374_02975"/>
<reference evidence="4" key="2">
    <citation type="submission" date="2016-04" db="EMBL/GenBank/DDBJ databases">
        <title>Planomonospora sphaerica JCM9374 whole genome shotgun sequence.</title>
        <authorList>
            <person name="Suzuki T."/>
            <person name="Dohra H."/>
            <person name="Kodani S."/>
        </authorList>
    </citation>
    <scope>NUCLEOTIDE SEQUENCE [LARGE SCALE GENOMIC DNA]</scope>
    <source>
        <strain evidence="4">JCM 9374</strain>
    </source>
</reference>
<comment type="caution">
    <text evidence="3">The sequence shown here is derived from an EMBL/GenBank/DDBJ whole genome shotgun (WGS) entry which is preliminary data.</text>
</comment>
<dbReference type="Proteomes" id="UP000077701">
    <property type="component" value="Unassembled WGS sequence"/>
</dbReference>
<proteinExistence type="predicted"/>
<evidence type="ECO:0000313" key="4">
    <source>
        <dbReference type="Proteomes" id="UP000077701"/>
    </source>
</evidence>
<keyword evidence="4" id="KW-1185">Reference proteome</keyword>
<protein>
    <submittedName>
        <fullName evidence="3">Ribonuclease II</fullName>
    </submittedName>
</protein>
<name>A0A171CWD7_9ACTN</name>
<sequence length="87" mass="8674">MATAAASAGERPTSEHHPIIVLNEQAQQGRIGPLEWQVVSTGPSHAPAFTATVVTRPTGGKQVVMTSGTGASKAVARAAAAAALDTG</sequence>
<dbReference type="RefSeq" id="WP_068897383.1">
    <property type="nucleotide sequence ID" value="NZ_BDCX01000006.1"/>
</dbReference>
<evidence type="ECO:0000313" key="3">
    <source>
        <dbReference type="EMBL" id="GAT67322.1"/>
    </source>
</evidence>